<keyword evidence="2" id="KW-1185">Reference proteome</keyword>
<gene>
    <name evidence="1" type="ORF">NCTC13315_02982</name>
</gene>
<reference evidence="1 2" key="1">
    <citation type="submission" date="2018-06" db="EMBL/GenBank/DDBJ databases">
        <authorList>
            <consortium name="Pathogen Informatics"/>
            <person name="Doyle S."/>
        </authorList>
    </citation>
    <scope>NUCLEOTIDE SEQUENCE [LARGE SCALE GENOMIC DNA]</scope>
    <source>
        <strain evidence="1 2">NCTC13315</strain>
    </source>
</reference>
<protein>
    <submittedName>
        <fullName evidence="1">Uncharacterized protein</fullName>
    </submittedName>
</protein>
<evidence type="ECO:0000313" key="1">
    <source>
        <dbReference type="EMBL" id="STX55611.1"/>
    </source>
</evidence>
<name>A0A378JXY0_9GAMM</name>
<accession>A0A378JXY0</accession>
<sequence length="265" mass="30635">MEARIEQPVKDEQLKPNYFYKALNRLSHDRYSFLIFDTSERLISFGGSQQKEQLLLPHNRTETSDFTHAFLILHGKKINTDEEVQVVITWPLNMSGASAHNQTFGWLRNKQGNNILEQIQKDASILITYENDKKTGKETYYASGECKSALMVNQIIEESVNGKLPEGAFCFNTKGSKMEDFKKEDGLAFVCFIPEHLIRLDTTNYDQHLKLQRRYSASELEKVRETPLIRKTYSIDQVGLFSIKRAKEPVEDNKEKKLSDVTPYN</sequence>
<dbReference type="AlphaFoldDB" id="A0A378JXY0"/>
<proteinExistence type="predicted"/>
<dbReference type="EMBL" id="UGNV01000003">
    <property type="protein sequence ID" value="STX55611.1"/>
    <property type="molecule type" value="Genomic_DNA"/>
</dbReference>
<dbReference type="RefSeq" id="WP_115304224.1">
    <property type="nucleotide sequence ID" value="NZ_CAAAHO010000009.1"/>
</dbReference>
<dbReference type="Proteomes" id="UP000254968">
    <property type="component" value="Unassembled WGS sequence"/>
</dbReference>
<organism evidence="1 2">
    <name type="scientific">Legionella beliardensis</name>
    <dbReference type="NCBI Taxonomy" id="91822"/>
    <lineage>
        <taxon>Bacteria</taxon>
        <taxon>Pseudomonadati</taxon>
        <taxon>Pseudomonadota</taxon>
        <taxon>Gammaproteobacteria</taxon>
        <taxon>Legionellales</taxon>
        <taxon>Legionellaceae</taxon>
        <taxon>Legionella</taxon>
    </lineage>
</organism>
<evidence type="ECO:0000313" key="2">
    <source>
        <dbReference type="Proteomes" id="UP000254968"/>
    </source>
</evidence>